<accession>A0A9D4Q9H9</accession>
<gene>
    <name evidence="1" type="ORF">HPB52_021998</name>
</gene>
<dbReference type="AlphaFoldDB" id="A0A9D4Q9H9"/>
<proteinExistence type="predicted"/>
<comment type="caution">
    <text evidence="1">The sequence shown here is derived from an EMBL/GenBank/DDBJ whole genome shotgun (WGS) entry which is preliminary data.</text>
</comment>
<dbReference type="VEuPathDB" id="VectorBase:RSAN_033015"/>
<name>A0A9D4Q9H9_RHISA</name>
<dbReference type="EMBL" id="JABSTV010001248">
    <property type="protein sequence ID" value="KAH7969818.1"/>
    <property type="molecule type" value="Genomic_DNA"/>
</dbReference>
<organism evidence="1 2">
    <name type="scientific">Rhipicephalus sanguineus</name>
    <name type="common">Brown dog tick</name>
    <name type="synonym">Ixodes sanguineus</name>
    <dbReference type="NCBI Taxonomy" id="34632"/>
    <lineage>
        <taxon>Eukaryota</taxon>
        <taxon>Metazoa</taxon>
        <taxon>Ecdysozoa</taxon>
        <taxon>Arthropoda</taxon>
        <taxon>Chelicerata</taxon>
        <taxon>Arachnida</taxon>
        <taxon>Acari</taxon>
        <taxon>Parasitiformes</taxon>
        <taxon>Ixodida</taxon>
        <taxon>Ixodoidea</taxon>
        <taxon>Ixodidae</taxon>
        <taxon>Rhipicephalinae</taxon>
        <taxon>Rhipicephalus</taxon>
        <taxon>Rhipicephalus</taxon>
    </lineage>
</organism>
<sequence>MPSSMGDTVSAPSLCGPRFTLEPPRLLEFSDAIDGELHCEAHGEPPQLLAWATADYVPVTVVPGVCVLAEEDALVSPPFPAEGYRQDAGAGNWHGGKHRRLLLRVNSAKNKTRRTGKRRDKRCLGERWGLK</sequence>
<dbReference type="Proteomes" id="UP000821837">
    <property type="component" value="Unassembled WGS sequence"/>
</dbReference>
<protein>
    <submittedName>
        <fullName evidence="1">Uncharacterized protein</fullName>
    </submittedName>
</protein>
<reference evidence="1" key="2">
    <citation type="submission" date="2021-09" db="EMBL/GenBank/DDBJ databases">
        <authorList>
            <person name="Jia N."/>
            <person name="Wang J."/>
            <person name="Shi W."/>
            <person name="Du L."/>
            <person name="Sun Y."/>
            <person name="Zhan W."/>
            <person name="Jiang J."/>
            <person name="Wang Q."/>
            <person name="Zhang B."/>
            <person name="Ji P."/>
            <person name="Sakyi L.B."/>
            <person name="Cui X."/>
            <person name="Yuan T."/>
            <person name="Jiang B."/>
            <person name="Yang W."/>
            <person name="Lam T.T.-Y."/>
            <person name="Chang Q."/>
            <person name="Ding S."/>
            <person name="Wang X."/>
            <person name="Zhu J."/>
            <person name="Ruan X."/>
            <person name="Zhao L."/>
            <person name="Wei J."/>
            <person name="Que T."/>
            <person name="Du C."/>
            <person name="Cheng J."/>
            <person name="Dai P."/>
            <person name="Han X."/>
            <person name="Huang E."/>
            <person name="Gao Y."/>
            <person name="Liu J."/>
            <person name="Shao H."/>
            <person name="Ye R."/>
            <person name="Li L."/>
            <person name="Wei W."/>
            <person name="Wang X."/>
            <person name="Wang C."/>
            <person name="Huo Q."/>
            <person name="Li W."/>
            <person name="Guo W."/>
            <person name="Chen H."/>
            <person name="Chen S."/>
            <person name="Zhou L."/>
            <person name="Zhou L."/>
            <person name="Ni X."/>
            <person name="Tian J."/>
            <person name="Zhou Y."/>
            <person name="Sheng Y."/>
            <person name="Liu T."/>
            <person name="Pan Y."/>
            <person name="Xia L."/>
            <person name="Li J."/>
            <person name="Zhao F."/>
            <person name="Cao W."/>
        </authorList>
    </citation>
    <scope>NUCLEOTIDE SEQUENCE</scope>
    <source>
        <strain evidence="1">Rsan-2018</strain>
        <tissue evidence="1">Larvae</tissue>
    </source>
</reference>
<evidence type="ECO:0000313" key="2">
    <source>
        <dbReference type="Proteomes" id="UP000821837"/>
    </source>
</evidence>
<evidence type="ECO:0000313" key="1">
    <source>
        <dbReference type="EMBL" id="KAH7969818.1"/>
    </source>
</evidence>
<keyword evidence="2" id="KW-1185">Reference proteome</keyword>
<reference evidence="1" key="1">
    <citation type="journal article" date="2020" name="Cell">
        <title>Large-Scale Comparative Analyses of Tick Genomes Elucidate Their Genetic Diversity and Vector Capacities.</title>
        <authorList>
            <consortium name="Tick Genome and Microbiome Consortium (TIGMIC)"/>
            <person name="Jia N."/>
            <person name="Wang J."/>
            <person name="Shi W."/>
            <person name="Du L."/>
            <person name="Sun Y."/>
            <person name="Zhan W."/>
            <person name="Jiang J.F."/>
            <person name="Wang Q."/>
            <person name="Zhang B."/>
            <person name="Ji P."/>
            <person name="Bell-Sakyi L."/>
            <person name="Cui X.M."/>
            <person name="Yuan T.T."/>
            <person name="Jiang B.G."/>
            <person name="Yang W.F."/>
            <person name="Lam T.T."/>
            <person name="Chang Q.C."/>
            <person name="Ding S.J."/>
            <person name="Wang X.J."/>
            <person name="Zhu J.G."/>
            <person name="Ruan X.D."/>
            <person name="Zhao L."/>
            <person name="Wei J.T."/>
            <person name="Ye R.Z."/>
            <person name="Que T.C."/>
            <person name="Du C.H."/>
            <person name="Zhou Y.H."/>
            <person name="Cheng J.X."/>
            <person name="Dai P.F."/>
            <person name="Guo W.B."/>
            <person name="Han X.H."/>
            <person name="Huang E.J."/>
            <person name="Li L.F."/>
            <person name="Wei W."/>
            <person name="Gao Y.C."/>
            <person name="Liu J.Z."/>
            <person name="Shao H.Z."/>
            <person name="Wang X."/>
            <person name="Wang C.C."/>
            <person name="Yang T.C."/>
            <person name="Huo Q.B."/>
            <person name="Li W."/>
            <person name="Chen H.Y."/>
            <person name="Chen S.E."/>
            <person name="Zhou L.G."/>
            <person name="Ni X.B."/>
            <person name="Tian J.H."/>
            <person name="Sheng Y."/>
            <person name="Liu T."/>
            <person name="Pan Y.S."/>
            <person name="Xia L.Y."/>
            <person name="Li J."/>
            <person name="Zhao F."/>
            <person name="Cao W.C."/>
        </authorList>
    </citation>
    <scope>NUCLEOTIDE SEQUENCE</scope>
    <source>
        <strain evidence="1">Rsan-2018</strain>
    </source>
</reference>